<comment type="caution">
    <text evidence="6">The sequence shown here is derived from an EMBL/GenBank/DDBJ whole genome shotgun (WGS) entry which is preliminary data.</text>
</comment>
<keyword evidence="3" id="KW-1015">Disulfide bond</keyword>
<dbReference type="OrthoDB" id="5513529at2"/>
<dbReference type="Gene3D" id="2.60.120.380">
    <property type="match status" value="5"/>
</dbReference>
<name>A0A017T4J5_9BACT</name>
<accession>A0A017T4J5</accession>
<dbReference type="PROSITE" id="PS51257">
    <property type="entry name" value="PROKAR_LIPOPROTEIN"/>
    <property type="match status" value="1"/>
</dbReference>
<dbReference type="SUPFAM" id="SSF89260">
    <property type="entry name" value="Collagen-binding domain"/>
    <property type="match status" value="3"/>
</dbReference>
<proteinExistence type="predicted"/>
<dbReference type="STRING" id="1192034.CAP_5165"/>
<feature type="domain" description="Peptidase C-terminal archaeal/bacterial" evidence="5">
    <location>
        <begin position="247"/>
        <end position="323"/>
    </location>
</feature>
<organism evidence="6 7">
    <name type="scientific">Chondromyces apiculatus DSM 436</name>
    <dbReference type="NCBI Taxonomy" id="1192034"/>
    <lineage>
        <taxon>Bacteria</taxon>
        <taxon>Pseudomonadati</taxon>
        <taxon>Myxococcota</taxon>
        <taxon>Polyangia</taxon>
        <taxon>Polyangiales</taxon>
        <taxon>Polyangiaceae</taxon>
        <taxon>Chondromyces</taxon>
    </lineage>
</organism>
<dbReference type="eggNOG" id="COG1506">
    <property type="taxonomic scope" value="Bacteria"/>
</dbReference>
<keyword evidence="7" id="KW-1185">Reference proteome</keyword>
<dbReference type="PANTHER" id="PTHR38934">
    <property type="entry name" value="HYPHALLY REGULATED CELL WALL PROTEIN 1"/>
    <property type="match status" value="1"/>
</dbReference>
<dbReference type="Pfam" id="PF04151">
    <property type="entry name" value="PPC"/>
    <property type="match status" value="1"/>
</dbReference>
<evidence type="ECO:0000313" key="6">
    <source>
        <dbReference type="EMBL" id="EYF03735.1"/>
    </source>
</evidence>
<feature type="signal peptide" evidence="4">
    <location>
        <begin position="1"/>
        <end position="23"/>
    </location>
</feature>
<reference evidence="6 7" key="1">
    <citation type="submission" date="2013-05" db="EMBL/GenBank/DDBJ databases">
        <title>Genome assembly of Chondromyces apiculatus DSM 436.</title>
        <authorList>
            <person name="Sharma G."/>
            <person name="Khatri I."/>
            <person name="Kaur C."/>
            <person name="Mayilraj S."/>
            <person name="Subramanian S."/>
        </authorList>
    </citation>
    <scope>NUCLEOTIDE SEQUENCE [LARGE SCALE GENOMIC DNA]</scope>
    <source>
        <strain evidence="6 7">DSM 436</strain>
    </source>
</reference>
<evidence type="ECO:0000256" key="4">
    <source>
        <dbReference type="SAM" id="SignalP"/>
    </source>
</evidence>
<keyword evidence="2" id="KW-0677">Repeat</keyword>
<keyword evidence="1 4" id="KW-0732">Signal</keyword>
<evidence type="ECO:0000313" key="7">
    <source>
        <dbReference type="Proteomes" id="UP000019678"/>
    </source>
</evidence>
<dbReference type="PANTHER" id="PTHR38934:SF6">
    <property type="entry name" value="CHROMOSOME UNDETERMINED SCAFFOLD_176, WHOLE GENOME SHOTGUN SEQUENCE"/>
    <property type="match status" value="1"/>
</dbReference>
<dbReference type="Pfam" id="PF13948">
    <property type="entry name" value="DUF4215"/>
    <property type="match status" value="5"/>
</dbReference>
<dbReference type="NCBIfam" id="NF038127">
    <property type="entry name" value="FDP_fam"/>
    <property type="match status" value="2"/>
</dbReference>
<evidence type="ECO:0000256" key="2">
    <source>
        <dbReference type="ARBA" id="ARBA00022737"/>
    </source>
</evidence>
<dbReference type="EMBL" id="ASRX01000042">
    <property type="protein sequence ID" value="EYF03735.1"/>
    <property type="molecule type" value="Genomic_DNA"/>
</dbReference>
<protein>
    <recommendedName>
        <fullName evidence="5">Peptidase C-terminal archaeal/bacterial domain-containing protein</fullName>
    </recommendedName>
</protein>
<evidence type="ECO:0000259" key="5">
    <source>
        <dbReference type="Pfam" id="PF04151"/>
    </source>
</evidence>
<dbReference type="InterPro" id="IPR011936">
    <property type="entry name" value="Myxo_disulph_rpt"/>
</dbReference>
<dbReference type="Proteomes" id="UP000019678">
    <property type="component" value="Unassembled WGS sequence"/>
</dbReference>
<dbReference type="NCBIfam" id="TIGR02232">
    <property type="entry name" value="myxo_disulf_rpt"/>
    <property type="match status" value="5"/>
</dbReference>
<sequence length="1049" mass="103426">MTSSVNRAVAAMLLTLGATGSLGCELITSVDRSRIPPADGDGGGGGGVGGAGGGAGGGEGGAGGGGGGAGGGGGGAGGVGGAGGGVGGEGGEGGVGGAGGAGGGVGGAGGGVGGAGGGVGGAGGGVGGGGGAGGGTSVTCGDGVVGAGETCDDGNVTAGDGCDAACTVEAGYGCSGAPSVCATVCGDGIVAGAEACDDGNQVNFDGCSATCQVDAFTESEPNGTPGEADGPFSPEVLVSGAITPASDVDWYVFEVPEAADLRIATFDASGPSSCLNIDTTVALFAGDGTTQLAADDDGGPGACSLISGAAARVEAGTYYVRVGSAGLTIQGYTLTVSYDALCGDGVVEGGEQCDGTPGCDESCRRIPTCGDGFIDPPETCDDGNTTPGDGCDASCQLQQLTETEPNNTDAQANGPYAPVVLLGGAITPVGDVDYYAITLTATSDLRIATFDGTGPDACALGVDTVVTLLGSDGTTALISRDTGGVNACGAINASVPGDEAARHLAAGTYYVKVEDYLNNGTIAGYTLLVEQLARCGDGVVSGAEECDGGPGCTATCDRVAVCGDGFVDAPETCDDGNTTPGDGCNASCALELSLEQEPNGTASTANGPFMPYALLQGSINPANDVDYYAFTLTATSDVHIETFDGNGPGSCAGIDTYAFVLGTDQQTVIASADDGGIGKCSRVDPALNAGVRHLPAGTYYVDIEDRGNNTVIPTYRVEIKLTARCGDGVVEGSEECDGGASCTATCDRVAVCGDGYVDAPETCDDGNVDNDDGCSSVCAFETTPEIEPNNTTSEALDNLVHVNQTGLVSASIGAVGDVDVFAMFVPGQDRMMRIETFDATGQGCAGIATTIRILDMGGTQLYSDDNSGVGSCSALMVYLPEGIYYLQVEEYGNNAAIAAYTVQAREVTDGGTETEVNDLLSAADGLIGSDIYVLGGHLDSEDSDYFQIDMPAGKSLRAEIVEGGAETCESGGIDSYLVLYDATGQEVGFDDDGGREFCSRIDGIGTPATDSYASHLSGTYYLQVLASPFAQDPSDPNGQFDYRLAVTIR</sequence>
<dbReference type="InterPro" id="IPR007280">
    <property type="entry name" value="Peptidase_C_arc/bac"/>
</dbReference>
<dbReference type="eggNOG" id="COG0402">
    <property type="taxonomic scope" value="Bacteria"/>
</dbReference>
<evidence type="ECO:0000256" key="1">
    <source>
        <dbReference type="ARBA" id="ARBA00022729"/>
    </source>
</evidence>
<feature type="chain" id="PRO_5001500180" description="Peptidase C-terminal archaeal/bacterial domain-containing protein" evidence="4">
    <location>
        <begin position="24"/>
        <end position="1049"/>
    </location>
</feature>
<dbReference type="AlphaFoldDB" id="A0A017T4J5"/>
<evidence type="ECO:0000256" key="3">
    <source>
        <dbReference type="ARBA" id="ARBA00023157"/>
    </source>
</evidence>
<gene>
    <name evidence="6" type="ORF">CAP_5165</name>
</gene>